<evidence type="ECO:0000313" key="3">
    <source>
        <dbReference type="Proteomes" id="UP000037193"/>
    </source>
</evidence>
<keyword evidence="1" id="KW-0472">Membrane</keyword>
<proteinExistence type="predicted"/>
<accession>A0A0L7B5W4</accession>
<dbReference type="PATRIC" id="fig|1365965.3.peg.266"/>
<comment type="caution">
    <text evidence="2">The sequence shown here is derived from an EMBL/GenBank/DDBJ whole genome shotgun (WGS) entry which is preliminary data.</text>
</comment>
<protein>
    <submittedName>
        <fullName evidence="2">Uncharacterized protein</fullName>
    </submittedName>
</protein>
<organism evidence="2 3">
    <name type="scientific">Bifidobacterium breve MCC 1128</name>
    <dbReference type="NCBI Taxonomy" id="1365965"/>
    <lineage>
        <taxon>Bacteria</taxon>
        <taxon>Bacillati</taxon>
        <taxon>Actinomycetota</taxon>
        <taxon>Actinomycetes</taxon>
        <taxon>Bifidobacteriales</taxon>
        <taxon>Bifidobacteriaceae</taxon>
        <taxon>Bifidobacterium</taxon>
    </lineage>
</organism>
<dbReference type="EMBL" id="AVQD01000003">
    <property type="protein sequence ID" value="KOA42901.1"/>
    <property type="molecule type" value="Genomic_DNA"/>
</dbReference>
<evidence type="ECO:0000256" key="1">
    <source>
        <dbReference type="SAM" id="Phobius"/>
    </source>
</evidence>
<gene>
    <name evidence="2" type="ORF">BBM1128_01330</name>
</gene>
<reference evidence="2 3" key="1">
    <citation type="journal article" date="2015" name="Int J Genomics">
        <title>Comparative Genomics Revealed Genetic Diversity and Species/Strain-Level Differences in Carbohydrate Metabolism of Three Probiotic Bifidobacterial Species.</title>
        <authorList>
            <person name="Odamaki T."/>
            <person name="Horigome A."/>
            <person name="Sugahara H."/>
            <person name="Hashikura N."/>
            <person name="Minami J."/>
            <person name="Xiao J.Z."/>
            <person name="Abe F."/>
        </authorList>
    </citation>
    <scope>NUCLEOTIDE SEQUENCE [LARGE SCALE GENOMIC DNA]</scope>
    <source>
        <strain evidence="2 3">MCC 1128</strain>
    </source>
</reference>
<dbReference type="AlphaFoldDB" id="A0A0L7B5W4"/>
<sequence length="51" mass="5811">MSDPSSLDSVFGDGLFPMQWMMYAVVVVMMFRKKVFFRGFPSAREVIAEGD</sequence>
<name>A0A0L7B5W4_BIFBR</name>
<keyword evidence="1" id="KW-1133">Transmembrane helix</keyword>
<dbReference type="Proteomes" id="UP000037193">
    <property type="component" value="Unassembled WGS sequence"/>
</dbReference>
<keyword evidence="1" id="KW-0812">Transmembrane</keyword>
<feature type="transmembrane region" description="Helical" evidence="1">
    <location>
        <begin position="14"/>
        <end position="31"/>
    </location>
</feature>
<evidence type="ECO:0000313" key="2">
    <source>
        <dbReference type="EMBL" id="KOA42901.1"/>
    </source>
</evidence>